<gene>
    <name evidence="1" type="ORF">O4U47_22880</name>
</gene>
<evidence type="ECO:0000313" key="2">
    <source>
        <dbReference type="Proteomes" id="UP001165685"/>
    </source>
</evidence>
<keyword evidence="2" id="KW-1185">Reference proteome</keyword>
<proteinExistence type="predicted"/>
<dbReference type="RefSeq" id="WP_270679999.1">
    <property type="nucleotide sequence ID" value="NZ_JAQFWP010000053.1"/>
</dbReference>
<evidence type="ECO:0000313" key="1">
    <source>
        <dbReference type="EMBL" id="MDA2807370.1"/>
    </source>
</evidence>
<accession>A0ABT4TRQ6</accession>
<dbReference type="EMBL" id="JAQFWP010000053">
    <property type="protein sequence ID" value="MDA2807370.1"/>
    <property type="molecule type" value="Genomic_DNA"/>
</dbReference>
<organism evidence="1 2">
    <name type="scientific">Nocardiopsis suaedae</name>
    <dbReference type="NCBI Taxonomy" id="3018444"/>
    <lineage>
        <taxon>Bacteria</taxon>
        <taxon>Bacillati</taxon>
        <taxon>Actinomycetota</taxon>
        <taxon>Actinomycetes</taxon>
        <taxon>Streptosporangiales</taxon>
        <taxon>Nocardiopsidaceae</taxon>
        <taxon>Nocardiopsis</taxon>
    </lineage>
</organism>
<dbReference type="Proteomes" id="UP001165685">
    <property type="component" value="Unassembled WGS sequence"/>
</dbReference>
<sequence>MKRLGEEQRARFRRVGLTEFAPDIDKGEFRPGLRVKRVQGVPGVFEMTWAPDARATWE</sequence>
<protein>
    <submittedName>
        <fullName evidence="1">Uncharacterized protein</fullName>
    </submittedName>
</protein>
<name>A0ABT4TRQ6_9ACTN</name>
<reference evidence="1" key="1">
    <citation type="submission" date="2023-01" db="EMBL/GenBank/DDBJ databases">
        <title>Draft genome sequence of Nocardiopsis sp. LSu2-4 isolated from halophytes.</title>
        <authorList>
            <person name="Duangmal K."/>
            <person name="Chantavorakit T."/>
        </authorList>
    </citation>
    <scope>NUCLEOTIDE SEQUENCE</scope>
    <source>
        <strain evidence="1">LSu2-4</strain>
    </source>
</reference>
<comment type="caution">
    <text evidence="1">The sequence shown here is derived from an EMBL/GenBank/DDBJ whole genome shotgun (WGS) entry which is preliminary data.</text>
</comment>